<evidence type="ECO:0000313" key="3">
    <source>
        <dbReference type="Proteomes" id="UP000829685"/>
    </source>
</evidence>
<dbReference type="Proteomes" id="UP000829685">
    <property type="component" value="Unassembled WGS sequence"/>
</dbReference>
<dbReference type="AlphaFoldDB" id="A0A9P9WW50"/>
<dbReference type="EMBL" id="JAFIMR010000003">
    <property type="protein sequence ID" value="KAI1880344.1"/>
    <property type="molecule type" value="Genomic_DNA"/>
</dbReference>
<feature type="domain" description="WW" evidence="1">
    <location>
        <begin position="57"/>
        <end position="90"/>
    </location>
</feature>
<reference evidence="2" key="1">
    <citation type="submission" date="2021-03" db="EMBL/GenBank/DDBJ databases">
        <title>Revisited historic fungal species revealed as producer of novel bioactive compounds through whole genome sequencing and comparative genomics.</title>
        <authorList>
            <person name="Vignolle G.A."/>
            <person name="Hochenegger N."/>
            <person name="Mach R.L."/>
            <person name="Mach-Aigner A.R."/>
            <person name="Javad Rahimi M."/>
            <person name="Salim K.A."/>
            <person name="Chan C.M."/>
            <person name="Lim L.B.L."/>
            <person name="Cai F."/>
            <person name="Druzhinina I.S."/>
            <person name="U'Ren J.M."/>
            <person name="Derntl C."/>
        </authorList>
    </citation>
    <scope>NUCLEOTIDE SEQUENCE</scope>
    <source>
        <strain evidence="2">TUCIM 5799</strain>
    </source>
</reference>
<sequence>MSLYQYSPLETPEDIRLVTVLPGKADDAIEIEIERTALVAPPEKISHSRVSLGEIRKSLPPDWWAFETTGGRMLYRNDVINVSSWSHPDSEYDCPVLDPIPSRRVDPAPPEYEALSYTWGPPVGRGDEIVDGLPAKVTRLVVKGISLSSRPSDTEYLDIGQNLFEALKHLRYADRPRIIWIDALCINQDDVSERSQQVVRMRDVYTLASRVVAWLGPDFPGCRLALSILDYLGGQVEVTRDNHIITSPDAGINSTGDSIPIFPPAEDGWNAILYLLSHTWFGRLWVLQEIQLASDASILQCGDNEASWARFCGAVRHLSRQLNIVPANVLGKVYAVTQICCPTRDMIFEDILHSHHTRRCQDARDKIYGMASLAPPAVARSLRVDYSQTPGEVYRQAFLAHAQRTRRLDLFKFCGQRVGTPAPCSPSWVPDWSRDAEPGYLFAKFAAGNSAARFAYSDPGTLEVSGCLCATIREVQGLHFVSFADFARYLCSLDLDGMQTSLYPTGETLLDAYLHTFTMGKTDEREPWVEYPPLATFREEMLRLREATDQGLEHRLTAYYEREIISGLKLRGRCGFATDEGYVGVCSVDLQPGDEVFVILGCEVPVIVRPDTRGRYQMIGECFVHGLMDGEALLGRLELPYVMRAFVDPDGFPMNRALCCTLDSKVIVVEDPRLQDVPLPAGWEAVEFRRTREDPRNCTRYQNTVTGEVINSDPRLTPEALIERGVDIRTITLV</sequence>
<dbReference type="InterPro" id="IPR010730">
    <property type="entry name" value="HET"/>
</dbReference>
<dbReference type="InterPro" id="IPR052895">
    <property type="entry name" value="HetReg/Transcr_Mod"/>
</dbReference>
<gene>
    <name evidence="2" type="ORF">JX265_001965</name>
</gene>
<keyword evidence="3" id="KW-1185">Reference proteome</keyword>
<dbReference type="Pfam" id="PF26639">
    <property type="entry name" value="Het-6_barrel"/>
    <property type="match status" value="1"/>
</dbReference>
<evidence type="ECO:0000259" key="1">
    <source>
        <dbReference type="PROSITE" id="PS50020"/>
    </source>
</evidence>
<dbReference type="InterPro" id="IPR001202">
    <property type="entry name" value="WW_dom"/>
</dbReference>
<name>A0A9P9WW50_9PEZI</name>
<dbReference type="PROSITE" id="PS50020">
    <property type="entry name" value="WW_DOMAIN_2"/>
    <property type="match status" value="1"/>
</dbReference>
<protein>
    <recommendedName>
        <fullName evidence="1">WW domain-containing protein</fullName>
    </recommendedName>
</protein>
<dbReference type="Pfam" id="PF06985">
    <property type="entry name" value="HET"/>
    <property type="match status" value="1"/>
</dbReference>
<organism evidence="2 3">
    <name type="scientific">Neoarthrinium moseri</name>
    <dbReference type="NCBI Taxonomy" id="1658444"/>
    <lineage>
        <taxon>Eukaryota</taxon>
        <taxon>Fungi</taxon>
        <taxon>Dikarya</taxon>
        <taxon>Ascomycota</taxon>
        <taxon>Pezizomycotina</taxon>
        <taxon>Sordariomycetes</taxon>
        <taxon>Xylariomycetidae</taxon>
        <taxon>Amphisphaeriales</taxon>
        <taxon>Apiosporaceae</taxon>
        <taxon>Neoarthrinium</taxon>
    </lineage>
</organism>
<comment type="caution">
    <text evidence="2">The sequence shown here is derived from an EMBL/GenBank/DDBJ whole genome shotgun (WGS) entry which is preliminary data.</text>
</comment>
<dbReference type="PANTHER" id="PTHR24148">
    <property type="entry name" value="ANKYRIN REPEAT DOMAIN-CONTAINING PROTEIN 39 HOMOLOG-RELATED"/>
    <property type="match status" value="1"/>
</dbReference>
<dbReference type="PANTHER" id="PTHR24148:SF64">
    <property type="entry name" value="HETEROKARYON INCOMPATIBILITY DOMAIN-CONTAINING PROTEIN"/>
    <property type="match status" value="1"/>
</dbReference>
<evidence type="ECO:0000313" key="2">
    <source>
        <dbReference type="EMBL" id="KAI1880344.1"/>
    </source>
</evidence>
<proteinExistence type="predicted"/>
<accession>A0A9P9WW50</accession>